<dbReference type="NCBIfam" id="NF003740">
    <property type="entry name" value="PRK05337.1"/>
    <property type="match status" value="1"/>
</dbReference>
<dbReference type="GO" id="GO:0005975">
    <property type="term" value="P:carbohydrate metabolic process"/>
    <property type="evidence" value="ECO:0007669"/>
    <property type="project" value="InterPro"/>
</dbReference>
<feature type="domain" description="Glycoside hydrolase family 3 N-terminal" evidence="6">
    <location>
        <begin position="31"/>
        <end position="294"/>
    </location>
</feature>
<reference evidence="7" key="1">
    <citation type="submission" date="2017-05" db="EMBL/GenBank/DDBJ databases">
        <authorList>
            <person name="Imhoff J.F."/>
            <person name="Rahn T."/>
            <person name="Kuenzel S."/>
            <person name="Neulinger S.C."/>
        </authorList>
    </citation>
    <scope>NUCLEOTIDE SEQUENCE</scope>
    <source>
        <strain evidence="7">LMG 28126</strain>
    </source>
</reference>
<dbReference type="PANTHER" id="PTHR30480">
    <property type="entry name" value="BETA-HEXOSAMINIDASE-RELATED"/>
    <property type="match status" value="1"/>
</dbReference>
<evidence type="ECO:0000256" key="1">
    <source>
        <dbReference type="ARBA" id="ARBA00001231"/>
    </source>
</evidence>
<dbReference type="InterPro" id="IPR001764">
    <property type="entry name" value="Glyco_hydro_3_N"/>
</dbReference>
<dbReference type="Gene3D" id="3.20.20.300">
    <property type="entry name" value="Glycoside hydrolase, family 3, N-terminal domain"/>
    <property type="match status" value="1"/>
</dbReference>
<feature type="non-terminal residue" evidence="7">
    <location>
        <position position="322"/>
    </location>
</feature>
<dbReference type="PANTHER" id="PTHR30480:SF13">
    <property type="entry name" value="BETA-HEXOSAMINIDASE"/>
    <property type="match status" value="1"/>
</dbReference>
<dbReference type="Proteomes" id="UP000706333">
    <property type="component" value="Unassembled WGS sequence"/>
</dbReference>
<proteinExistence type="inferred from homology"/>
<evidence type="ECO:0000256" key="2">
    <source>
        <dbReference type="ARBA" id="ARBA00005336"/>
    </source>
</evidence>
<dbReference type="InterPro" id="IPR019800">
    <property type="entry name" value="Glyco_hydro_3_AS"/>
</dbReference>
<dbReference type="EMBL" id="NHSD01000105">
    <property type="protein sequence ID" value="MBK5926163.1"/>
    <property type="molecule type" value="Genomic_DNA"/>
</dbReference>
<dbReference type="RefSeq" id="WP_201155716.1">
    <property type="nucleotide sequence ID" value="NZ_NHSD01000105.1"/>
</dbReference>
<sequence>MSGPAAAILGLPGPVLEGTDRAFLRAADPWGVILFARNVRDPAQLARLTADIRDTLGRDAPVLVDQEGGRVARLRGPHWTEWPSPATAAAGPATEEAIHLRHRLIAAELAAVGIDVNCAPCADLAGPATHPFLADRCYGTTVQQVVRNARAAADGLLTGGVLPVLKHLPGHGRATADSHFALPVVAAPLADLDASDLAPFAALADLPIAMTAHVVYAAVDDRPATCAPPLIALIRDRIGFRGLLVTDDLGMQALSGTAAQRTAQAIAAGCDIALHGNGDAATLRTVADAAGPLTAAAQARSDAALARRRLPDPHDARALASC</sequence>
<dbReference type="GO" id="GO:0004563">
    <property type="term" value="F:beta-N-acetylhexosaminidase activity"/>
    <property type="evidence" value="ECO:0007669"/>
    <property type="project" value="UniProtKB-EC"/>
</dbReference>
<dbReference type="InterPro" id="IPR050226">
    <property type="entry name" value="NagZ_Beta-hexosaminidase"/>
</dbReference>
<dbReference type="InterPro" id="IPR017853">
    <property type="entry name" value="GH"/>
</dbReference>
<evidence type="ECO:0000313" key="8">
    <source>
        <dbReference type="Proteomes" id="UP000706333"/>
    </source>
</evidence>
<evidence type="ECO:0000256" key="4">
    <source>
        <dbReference type="ARBA" id="ARBA00022801"/>
    </source>
</evidence>
<dbReference type="EC" id="3.2.1.52" evidence="3"/>
<dbReference type="InterPro" id="IPR036962">
    <property type="entry name" value="Glyco_hydro_3_N_sf"/>
</dbReference>
<protein>
    <recommendedName>
        <fullName evidence="3">beta-N-acetylhexosaminidase</fullName>
        <ecNumber evidence="3">3.2.1.52</ecNumber>
    </recommendedName>
</protein>
<reference evidence="7" key="2">
    <citation type="journal article" date="2020" name="Microorganisms">
        <title>Osmotic Adaptation and Compatible Solute Biosynthesis of Phototrophic Bacteria as Revealed from Genome Analyses.</title>
        <authorList>
            <person name="Imhoff J.F."/>
            <person name="Rahn T."/>
            <person name="Kunzel S."/>
            <person name="Keller A."/>
            <person name="Neulinger S.C."/>
        </authorList>
    </citation>
    <scope>NUCLEOTIDE SEQUENCE</scope>
    <source>
        <strain evidence="7">LMG 28126</strain>
    </source>
</reference>
<comment type="similarity">
    <text evidence="2">Belongs to the glycosyl hydrolase 3 family.</text>
</comment>
<name>A0A934TJG5_9RHOB</name>
<dbReference type="SUPFAM" id="SSF51445">
    <property type="entry name" value="(Trans)glycosidases"/>
    <property type="match status" value="1"/>
</dbReference>
<keyword evidence="5" id="KW-0326">Glycosidase</keyword>
<comment type="catalytic activity">
    <reaction evidence="1">
        <text>Hydrolysis of terminal non-reducing N-acetyl-D-hexosamine residues in N-acetyl-beta-D-hexosaminides.</text>
        <dbReference type="EC" id="3.2.1.52"/>
    </reaction>
</comment>
<gene>
    <name evidence="7" type="ORF">CCR87_02140</name>
</gene>
<dbReference type="AlphaFoldDB" id="A0A934TJG5"/>
<dbReference type="Pfam" id="PF00933">
    <property type="entry name" value="Glyco_hydro_3"/>
    <property type="match status" value="1"/>
</dbReference>
<keyword evidence="8" id="KW-1185">Reference proteome</keyword>
<accession>A0A934TJG5</accession>
<evidence type="ECO:0000256" key="3">
    <source>
        <dbReference type="ARBA" id="ARBA00012663"/>
    </source>
</evidence>
<evidence type="ECO:0000256" key="5">
    <source>
        <dbReference type="ARBA" id="ARBA00023295"/>
    </source>
</evidence>
<evidence type="ECO:0000259" key="6">
    <source>
        <dbReference type="Pfam" id="PF00933"/>
    </source>
</evidence>
<evidence type="ECO:0000313" key="7">
    <source>
        <dbReference type="EMBL" id="MBK5926163.1"/>
    </source>
</evidence>
<keyword evidence="4" id="KW-0378">Hydrolase</keyword>
<comment type="caution">
    <text evidence="7">The sequence shown here is derived from an EMBL/GenBank/DDBJ whole genome shotgun (WGS) entry which is preliminary data.</text>
</comment>
<dbReference type="GO" id="GO:0009254">
    <property type="term" value="P:peptidoglycan turnover"/>
    <property type="evidence" value="ECO:0007669"/>
    <property type="project" value="TreeGrafter"/>
</dbReference>
<organism evidence="7 8">
    <name type="scientific">Rhodobaculum claviforme</name>
    <dbReference type="NCBI Taxonomy" id="1549854"/>
    <lineage>
        <taxon>Bacteria</taxon>
        <taxon>Pseudomonadati</taxon>
        <taxon>Pseudomonadota</taxon>
        <taxon>Alphaproteobacteria</taxon>
        <taxon>Rhodobacterales</taxon>
        <taxon>Paracoccaceae</taxon>
        <taxon>Rhodobaculum</taxon>
    </lineage>
</organism>
<dbReference type="PROSITE" id="PS00775">
    <property type="entry name" value="GLYCOSYL_HYDROL_F3"/>
    <property type="match status" value="1"/>
</dbReference>